<sequence>MDFRILVLGLSLLAWPVAADTDKDMDDLVSLIYQYPDAAKQKLEAIGQQPLTQQQQLRQQVLMCQTLIQLGEHRQAINLAQTAQQQARHSKLEQAIVYFQTCEADAYGDQEDFKRAFTLLDIAIEESKNRNQPQAIVGSLRLKGTLEYAVSNYSAAIESLRLALDVYPDLEKQRDHWVWPPIAYLYADMAGVMHATGDLSQADYYLDLALKTPETKGKIKQALAVMGARIALDAGDRAKSLRMLQSAIELLPEISSPLERAFSQAQIGSIELMLGNLAEAEADITAASAIFVSNKNLLWELRVERLLAQIRIAQKRPDAALRYLNSSANLAQRLSQYDDLSRTYFLEAKLYAENDDYKNAYLSMLKNVAAGEKAQQKLNNTQFMQYKAKLELQEQQKTKAQQLISEAAANQQQQLNRIYAFIIFLLLIIAGLATWIFGKSRGWNLAVHLNQSSDEQLAEHMLNTAKNAGYPLSVLLLDIRHVRQIELPLLQDEIEKKLREQDKLLQHSAAELLILLPYTSSIGSERVIAQLEPVLQRWHTAKIHLGAASLTQPDTLQTLLKRANANQLNRSRSDDGLQSAAR</sequence>
<feature type="chain" id="PRO_5020278952" description="GGDEF domain-containing protein" evidence="3">
    <location>
        <begin position="20"/>
        <end position="582"/>
    </location>
</feature>
<dbReference type="SUPFAM" id="SSF48452">
    <property type="entry name" value="TPR-like"/>
    <property type="match status" value="2"/>
</dbReference>
<dbReference type="InterPro" id="IPR000160">
    <property type="entry name" value="GGDEF_dom"/>
</dbReference>
<dbReference type="RefSeq" id="WP_133040123.1">
    <property type="nucleotide sequence ID" value="NZ_SLWF01000031.1"/>
</dbReference>
<gene>
    <name evidence="5" type="ORF">EDC91_13114</name>
</gene>
<proteinExistence type="predicted"/>
<dbReference type="Gene3D" id="1.25.40.10">
    <property type="entry name" value="Tetratricopeptide repeat domain"/>
    <property type="match status" value="2"/>
</dbReference>
<keyword evidence="2" id="KW-0472">Membrane</keyword>
<dbReference type="AlphaFoldDB" id="A0A4R2F852"/>
<evidence type="ECO:0000259" key="4">
    <source>
        <dbReference type="PROSITE" id="PS50887"/>
    </source>
</evidence>
<keyword evidence="3" id="KW-0732">Signal</keyword>
<dbReference type="InterPro" id="IPR011990">
    <property type="entry name" value="TPR-like_helical_dom_sf"/>
</dbReference>
<evidence type="ECO:0000256" key="2">
    <source>
        <dbReference type="SAM" id="Phobius"/>
    </source>
</evidence>
<evidence type="ECO:0000313" key="6">
    <source>
        <dbReference type="Proteomes" id="UP000294832"/>
    </source>
</evidence>
<dbReference type="EMBL" id="SLWF01000031">
    <property type="protein sequence ID" value="TCN79678.1"/>
    <property type="molecule type" value="Genomic_DNA"/>
</dbReference>
<feature type="transmembrane region" description="Helical" evidence="2">
    <location>
        <begin position="418"/>
        <end position="438"/>
    </location>
</feature>
<dbReference type="InterPro" id="IPR029787">
    <property type="entry name" value="Nucleotide_cyclase"/>
</dbReference>
<accession>A0A4R2F852</accession>
<keyword evidence="2" id="KW-1133">Transmembrane helix</keyword>
<dbReference type="InterPro" id="IPR019734">
    <property type="entry name" value="TPR_rpt"/>
</dbReference>
<keyword evidence="1" id="KW-0175">Coiled coil</keyword>
<evidence type="ECO:0000256" key="3">
    <source>
        <dbReference type="SAM" id="SignalP"/>
    </source>
</evidence>
<dbReference type="PROSITE" id="PS50887">
    <property type="entry name" value="GGDEF"/>
    <property type="match status" value="1"/>
</dbReference>
<feature type="domain" description="GGDEF" evidence="4">
    <location>
        <begin position="470"/>
        <end position="582"/>
    </location>
</feature>
<comment type="caution">
    <text evidence="5">The sequence shown here is derived from an EMBL/GenBank/DDBJ whole genome shotgun (WGS) entry which is preliminary data.</text>
</comment>
<keyword evidence="2" id="KW-0812">Transmembrane</keyword>
<dbReference type="OrthoDB" id="6253968at2"/>
<protein>
    <recommendedName>
        <fullName evidence="4">GGDEF domain-containing protein</fullName>
    </recommendedName>
</protein>
<feature type="signal peptide" evidence="3">
    <location>
        <begin position="1"/>
        <end position="19"/>
    </location>
</feature>
<dbReference type="Proteomes" id="UP000294832">
    <property type="component" value="Unassembled WGS sequence"/>
</dbReference>
<evidence type="ECO:0000256" key="1">
    <source>
        <dbReference type="SAM" id="Coils"/>
    </source>
</evidence>
<dbReference type="SUPFAM" id="SSF55073">
    <property type="entry name" value="Nucleotide cyclase"/>
    <property type="match status" value="1"/>
</dbReference>
<keyword evidence="6" id="KW-1185">Reference proteome</keyword>
<name>A0A4R2F852_9GAMM</name>
<reference evidence="5 6" key="1">
    <citation type="submission" date="2019-03" db="EMBL/GenBank/DDBJ databases">
        <title>Freshwater and sediment microbial communities from various areas in North America, analyzing microbe dynamics in response to fracking.</title>
        <authorList>
            <person name="Lamendella R."/>
        </authorList>
    </citation>
    <scope>NUCLEOTIDE SEQUENCE [LARGE SCALE GENOMIC DNA]</scope>
    <source>
        <strain evidence="5 6">74A</strain>
    </source>
</reference>
<feature type="coiled-coil region" evidence="1">
    <location>
        <begin position="383"/>
        <end position="410"/>
    </location>
</feature>
<organism evidence="5 6">
    <name type="scientific">Shewanella fodinae</name>
    <dbReference type="NCBI Taxonomy" id="552357"/>
    <lineage>
        <taxon>Bacteria</taxon>
        <taxon>Pseudomonadati</taxon>
        <taxon>Pseudomonadota</taxon>
        <taxon>Gammaproteobacteria</taxon>
        <taxon>Alteromonadales</taxon>
        <taxon>Shewanellaceae</taxon>
        <taxon>Shewanella</taxon>
    </lineage>
</organism>
<evidence type="ECO:0000313" key="5">
    <source>
        <dbReference type="EMBL" id="TCN79678.1"/>
    </source>
</evidence>
<dbReference type="SMART" id="SM00028">
    <property type="entry name" value="TPR"/>
    <property type="match status" value="4"/>
</dbReference>